<keyword evidence="1" id="KW-1133">Transmembrane helix</keyword>
<evidence type="ECO:0000313" key="2">
    <source>
        <dbReference type="EMBL" id="ETA89398.1"/>
    </source>
</evidence>
<sequence>MSWPCWNALVFYCQALCPPVGLAILSMLRVGEYAVKRCEANHNGVIVYTTIYLGDYLII</sequence>
<evidence type="ECO:0000313" key="3">
    <source>
        <dbReference type="Proteomes" id="UP000018534"/>
    </source>
</evidence>
<dbReference type="HOGENOM" id="CLU_2958054_0_0_6"/>
<accession>V7ITY6</accession>
<dbReference type="AlphaFoldDB" id="V7ITY6"/>
<name>V7ITY6_SALET</name>
<reference evidence="2 3" key="1">
    <citation type="journal article" date="2014" name="Genome Announc.">
        <title>Whole-Genome Sequencing of Salmonella enterica subsp. enterica Serovar Cubana Strains Isolated from Agricultural Sources.</title>
        <authorList>
            <person name="Benahmed F.H."/>
            <person name="Gopinath G.R."/>
            <person name="Wang H."/>
            <person name="Jean-Gilles Beaubrun J."/>
            <person name="Grim C."/>
            <person name="Cheng C.M."/>
            <person name="McClelland M."/>
            <person name="Ayers S."/>
            <person name="Abbott J."/>
            <person name="Desai P."/>
            <person name="Frye J.G."/>
            <person name="Weinstock G."/>
            <person name="Hammack T.S."/>
            <person name="Hanes D.E."/>
            <person name="Rasmussen M.A."/>
            <person name="Davidson M.K."/>
        </authorList>
    </citation>
    <scope>NUCLEOTIDE SEQUENCE [LARGE SCALE GENOMIC DNA]</scope>
    <source>
        <strain evidence="2">76814</strain>
    </source>
</reference>
<organism evidence="2 3">
    <name type="scientific">Salmonella enterica subsp. enterica serovar Cubana str. 76814</name>
    <dbReference type="NCBI Taxonomy" id="1192560"/>
    <lineage>
        <taxon>Bacteria</taxon>
        <taxon>Pseudomonadati</taxon>
        <taxon>Pseudomonadota</taxon>
        <taxon>Gammaproteobacteria</taxon>
        <taxon>Enterobacterales</taxon>
        <taxon>Enterobacteriaceae</taxon>
        <taxon>Salmonella</taxon>
    </lineage>
</organism>
<dbReference type="Proteomes" id="UP000018534">
    <property type="component" value="Unassembled WGS sequence"/>
</dbReference>
<feature type="transmembrane region" description="Helical" evidence="1">
    <location>
        <begin position="6"/>
        <end position="28"/>
    </location>
</feature>
<keyword evidence="1" id="KW-0812">Transmembrane</keyword>
<proteinExistence type="predicted"/>
<comment type="caution">
    <text evidence="2">The sequence shown here is derived from an EMBL/GenBank/DDBJ whole genome shotgun (WGS) entry which is preliminary data.</text>
</comment>
<dbReference type="EMBL" id="AZGR01000012">
    <property type="protein sequence ID" value="ETA89398.1"/>
    <property type="molecule type" value="Genomic_DNA"/>
</dbReference>
<keyword evidence="1" id="KW-0472">Membrane</keyword>
<protein>
    <submittedName>
        <fullName evidence="2">Uncharacterized protein</fullName>
    </submittedName>
</protein>
<gene>
    <name evidence="2" type="ORF">A628_00536</name>
</gene>
<evidence type="ECO:0000256" key="1">
    <source>
        <dbReference type="SAM" id="Phobius"/>
    </source>
</evidence>